<dbReference type="EMBL" id="CACVBM020001240">
    <property type="protein sequence ID" value="CAA7041127.1"/>
    <property type="molecule type" value="Genomic_DNA"/>
</dbReference>
<evidence type="ECO:0000313" key="4">
    <source>
        <dbReference type="Proteomes" id="UP000467841"/>
    </source>
</evidence>
<feature type="transmembrane region" description="Helical" evidence="2">
    <location>
        <begin position="42"/>
        <end position="62"/>
    </location>
</feature>
<name>A0A6D2JMD9_9BRAS</name>
<dbReference type="Proteomes" id="UP000467841">
    <property type="component" value="Unassembled WGS sequence"/>
</dbReference>
<evidence type="ECO:0000256" key="2">
    <source>
        <dbReference type="SAM" id="Phobius"/>
    </source>
</evidence>
<organism evidence="3 4">
    <name type="scientific">Microthlaspi erraticum</name>
    <dbReference type="NCBI Taxonomy" id="1685480"/>
    <lineage>
        <taxon>Eukaryota</taxon>
        <taxon>Viridiplantae</taxon>
        <taxon>Streptophyta</taxon>
        <taxon>Embryophyta</taxon>
        <taxon>Tracheophyta</taxon>
        <taxon>Spermatophyta</taxon>
        <taxon>Magnoliopsida</taxon>
        <taxon>eudicotyledons</taxon>
        <taxon>Gunneridae</taxon>
        <taxon>Pentapetalae</taxon>
        <taxon>rosids</taxon>
        <taxon>malvids</taxon>
        <taxon>Brassicales</taxon>
        <taxon>Brassicaceae</taxon>
        <taxon>Coluteocarpeae</taxon>
        <taxon>Microthlaspi</taxon>
    </lineage>
</organism>
<feature type="compositionally biased region" description="Polar residues" evidence="1">
    <location>
        <begin position="134"/>
        <end position="144"/>
    </location>
</feature>
<dbReference type="AlphaFoldDB" id="A0A6D2JMD9"/>
<keyword evidence="2" id="KW-1133">Transmembrane helix</keyword>
<keyword evidence="4" id="KW-1185">Reference proteome</keyword>
<feature type="region of interest" description="Disordered" evidence="1">
    <location>
        <begin position="106"/>
        <end position="156"/>
    </location>
</feature>
<reference evidence="3" key="1">
    <citation type="submission" date="2020-01" db="EMBL/GenBank/DDBJ databases">
        <authorList>
            <person name="Mishra B."/>
        </authorList>
    </citation>
    <scope>NUCLEOTIDE SEQUENCE [LARGE SCALE GENOMIC DNA]</scope>
</reference>
<keyword evidence="2" id="KW-0472">Membrane</keyword>
<proteinExistence type="predicted"/>
<evidence type="ECO:0000313" key="3">
    <source>
        <dbReference type="EMBL" id="CAA7041127.1"/>
    </source>
</evidence>
<comment type="caution">
    <text evidence="3">The sequence shown here is derived from an EMBL/GenBank/DDBJ whole genome shotgun (WGS) entry which is preliminary data.</text>
</comment>
<gene>
    <name evidence="3" type="ORF">MERR_LOCUS28362</name>
</gene>
<sequence length="209" mass="22170">MLFLRQRKASTSGENCVPVGVDVPKVPPLGKPNDSKGNASKLLIGGAAFVGAAFVGASLVAYQNGYLGKEKQKLSEPLNSEAVTETPEDLNLAHPGVEVGKAKAPHAKASVGMQNDRKVHPKCGPTPKRYAHISSKTPQESASHSAAKRSPVSSVGENVRMEAEEICRLRNGDSLVASYGRNNIIKTRHFSDGREICCPLICCLAIVAD</sequence>
<protein>
    <submittedName>
        <fullName evidence="3">Uncharacterized protein</fullName>
    </submittedName>
</protein>
<evidence type="ECO:0000256" key="1">
    <source>
        <dbReference type="SAM" id="MobiDB-lite"/>
    </source>
</evidence>
<accession>A0A6D2JMD9</accession>
<keyword evidence="2" id="KW-0812">Transmembrane</keyword>